<dbReference type="Proteomes" id="UP000554837">
    <property type="component" value="Unassembled WGS sequence"/>
</dbReference>
<protein>
    <submittedName>
        <fullName evidence="3">ComF family protein</fullName>
    </submittedName>
</protein>
<feature type="domain" description="Phosphoribosyltransferase" evidence="2">
    <location>
        <begin position="96"/>
        <end position="144"/>
    </location>
</feature>
<dbReference type="Gene3D" id="3.40.50.2020">
    <property type="match status" value="1"/>
</dbReference>
<dbReference type="SUPFAM" id="SSF53271">
    <property type="entry name" value="PRTase-like"/>
    <property type="match status" value="1"/>
</dbReference>
<evidence type="ECO:0000259" key="2">
    <source>
        <dbReference type="Pfam" id="PF00156"/>
    </source>
</evidence>
<organism evidence="3 4">
    <name type="scientific">Inhella inkyongensis</name>
    <dbReference type="NCBI Taxonomy" id="392593"/>
    <lineage>
        <taxon>Bacteria</taxon>
        <taxon>Pseudomonadati</taxon>
        <taxon>Pseudomonadota</taxon>
        <taxon>Betaproteobacteria</taxon>
        <taxon>Burkholderiales</taxon>
        <taxon>Sphaerotilaceae</taxon>
        <taxon>Inhella</taxon>
    </lineage>
</organism>
<gene>
    <name evidence="3" type="ORF">HNQ51_000833</name>
</gene>
<keyword evidence="4" id="KW-1185">Reference proteome</keyword>
<dbReference type="EMBL" id="JACHHO010000001">
    <property type="protein sequence ID" value="MBB5203540.1"/>
    <property type="molecule type" value="Genomic_DNA"/>
</dbReference>
<sequence>MHALKYRSALGAVEALAELWPSAPSSPQVWLPVPLYPTRLRHRGHNQSLLIAQALARRTAVPVWSNALLRLWDTPSQTQLTRDQRRRNLSDAFALAPEVAVRGLHVGLVDDVLTTGATLAELSALLRRHGAASVQAWVLARTPAPHD</sequence>
<dbReference type="CDD" id="cd06223">
    <property type="entry name" value="PRTases_typeI"/>
    <property type="match status" value="1"/>
</dbReference>
<dbReference type="Pfam" id="PF00156">
    <property type="entry name" value="Pribosyltran"/>
    <property type="match status" value="1"/>
</dbReference>
<reference evidence="3 4" key="1">
    <citation type="submission" date="2020-08" db="EMBL/GenBank/DDBJ databases">
        <title>Genomic Encyclopedia of Type Strains, Phase IV (KMG-IV): sequencing the most valuable type-strain genomes for metagenomic binning, comparative biology and taxonomic classification.</title>
        <authorList>
            <person name="Goeker M."/>
        </authorList>
    </citation>
    <scope>NUCLEOTIDE SEQUENCE [LARGE SCALE GENOMIC DNA]</scope>
    <source>
        <strain evidence="3 4">DSM 23958</strain>
    </source>
</reference>
<evidence type="ECO:0000313" key="4">
    <source>
        <dbReference type="Proteomes" id="UP000554837"/>
    </source>
</evidence>
<proteinExistence type="inferred from homology"/>
<dbReference type="InterPro" id="IPR000836">
    <property type="entry name" value="PRTase_dom"/>
</dbReference>
<evidence type="ECO:0000256" key="1">
    <source>
        <dbReference type="ARBA" id="ARBA00008007"/>
    </source>
</evidence>
<evidence type="ECO:0000313" key="3">
    <source>
        <dbReference type="EMBL" id="MBB5203540.1"/>
    </source>
</evidence>
<dbReference type="RefSeq" id="WP_175423673.1">
    <property type="nucleotide sequence ID" value="NZ_CP040709.1"/>
</dbReference>
<dbReference type="AlphaFoldDB" id="A0A840S4U2"/>
<comment type="caution">
    <text evidence="3">The sequence shown here is derived from an EMBL/GenBank/DDBJ whole genome shotgun (WGS) entry which is preliminary data.</text>
</comment>
<dbReference type="PANTHER" id="PTHR47505">
    <property type="entry name" value="DNA UTILIZATION PROTEIN YHGH"/>
    <property type="match status" value="1"/>
</dbReference>
<dbReference type="InterPro" id="IPR051910">
    <property type="entry name" value="ComF/GntX_DNA_util-trans"/>
</dbReference>
<name>A0A840S4U2_9BURK</name>
<comment type="similarity">
    <text evidence="1">Belongs to the ComF/GntX family.</text>
</comment>
<accession>A0A840S4U2</accession>
<dbReference type="InterPro" id="IPR029057">
    <property type="entry name" value="PRTase-like"/>
</dbReference>
<dbReference type="PANTHER" id="PTHR47505:SF1">
    <property type="entry name" value="DNA UTILIZATION PROTEIN YHGH"/>
    <property type="match status" value="1"/>
</dbReference>